<keyword evidence="3" id="KW-1185">Reference proteome</keyword>
<protein>
    <submittedName>
        <fullName evidence="2">Uncharacterized protein</fullName>
    </submittedName>
</protein>
<name>A0A251UHB9_HELAN</name>
<dbReference type="Gramene" id="mRNA:HanXRQr2_Chr06g0244251">
    <property type="protein sequence ID" value="mRNA:HanXRQr2_Chr06g0244251"/>
    <property type="gene ID" value="HanXRQr2_Chr06g0244251"/>
</dbReference>
<dbReference type="EMBL" id="MNCJ02000321">
    <property type="protein sequence ID" value="KAF5801102.1"/>
    <property type="molecule type" value="Genomic_DNA"/>
</dbReference>
<reference evidence="1" key="3">
    <citation type="submission" date="2020-06" db="EMBL/GenBank/DDBJ databases">
        <title>Helianthus annuus Genome sequencing and assembly Release 2.</title>
        <authorList>
            <person name="Gouzy J."/>
            <person name="Langlade N."/>
            <person name="Munos S."/>
        </authorList>
    </citation>
    <scope>NUCLEOTIDE SEQUENCE</scope>
    <source>
        <tissue evidence="1">Leaves</tissue>
    </source>
</reference>
<proteinExistence type="predicted"/>
<gene>
    <name evidence="2" type="ORF">HannXRQ_Chr06g0168471</name>
    <name evidence="1" type="ORF">HanXRQr2_Chr06g0244251</name>
</gene>
<dbReference type="InParanoid" id="A0A251UHB9"/>
<dbReference type="EMBL" id="CM007895">
    <property type="protein sequence ID" value="OTG22162.1"/>
    <property type="molecule type" value="Genomic_DNA"/>
</dbReference>
<dbReference type="Proteomes" id="UP000215914">
    <property type="component" value="Chromosome 6"/>
</dbReference>
<sequence length="85" mass="9420">MESSFGVPFLSITCNSSPSPATHDVYYFMSSFREVELETLKYYASLSWKVHIGALKVLGLCLTSHAVRGTSFSVLTLQSGIYFTL</sequence>
<organism evidence="2 3">
    <name type="scientific">Helianthus annuus</name>
    <name type="common">Common sunflower</name>
    <dbReference type="NCBI Taxonomy" id="4232"/>
    <lineage>
        <taxon>Eukaryota</taxon>
        <taxon>Viridiplantae</taxon>
        <taxon>Streptophyta</taxon>
        <taxon>Embryophyta</taxon>
        <taxon>Tracheophyta</taxon>
        <taxon>Spermatophyta</taxon>
        <taxon>Magnoliopsida</taxon>
        <taxon>eudicotyledons</taxon>
        <taxon>Gunneridae</taxon>
        <taxon>Pentapetalae</taxon>
        <taxon>asterids</taxon>
        <taxon>campanulids</taxon>
        <taxon>Asterales</taxon>
        <taxon>Asteraceae</taxon>
        <taxon>Asteroideae</taxon>
        <taxon>Heliantheae alliance</taxon>
        <taxon>Heliantheae</taxon>
        <taxon>Helianthus</taxon>
    </lineage>
</organism>
<evidence type="ECO:0000313" key="3">
    <source>
        <dbReference type="Proteomes" id="UP000215914"/>
    </source>
</evidence>
<evidence type="ECO:0000313" key="1">
    <source>
        <dbReference type="EMBL" id="KAF5801102.1"/>
    </source>
</evidence>
<reference evidence="2" key="2">
    <citation type="submission" date="2017-02" db="EMBL/GenBank/DDBJ databases">
        <title>Sunflower complete genome.</title>
        <authorList>
            <person name="Langlade N."/>
            <person name="Munos S."/>
        </authorList>
    </citation>
    <scope>NUCLEOTIDE SEQUENCE [LARGE SCALE GENOMIC DNA]</scope>
    <source>
        <tissue evidence="2">Leaves</tissue>
    </source>
</reference>
<reference evidence="1 3" key="1">
    <citation type="journal article" date="2017" name="Nature">
        <title>The sunflower genome provides insights into oil metabolism, flowering and Asterid evolution.</title>
        <authorList>
            <person name="Badouin H."/>
            <person name="Gouzy J."/>
            <person name="Grassa C.J."/>
            <person name="Murat F."/>
            <person name="Staton S.E."/>
            <person name="Cottret L."/>
            <person name="Lelandais-Briere C."/>
            <person name="Owens G.L."/>
            <person name="Carrere S."/>
            <person name="Mayjonade B."/>
            <person name="Legrand L."/>
            <person name="Gill N."/>
            <person name="Kane N.C."/>
            <person name="Bowers J.E."/>
            <person name="Hubner S."/>
            <person name="Bellec A."/>
            <person name="Berard A."/>
            <person name="Berges H."/>
            <person name="Blanchet N."/>
            <person name="Boniface M.C."/>
            <person name="Brunel D."/>
            <person name="Catrice O."/>
            <person name="Chaidir N."/>
            <person name="Claudel C."/>
            <person name="Donnadieu C."/>
            <person name="Faraut T."/>
            <person name="Fievet G."/>
            <person name="Helmstetter N."/>
            <person name="King M."/>
            <person name="Knapp S.J."/>
            <person name="Lai Z."/>
            <person name="Le Paslier M.C."/>
            <person name="Lippi Y."/>
            <person name="Lorenzon L."/>
            <person name="Mandel J.R."/>
            <person name="Marage G."/>
            <person name="Marchand G."/>
            <person name="Marquand E."/>
            <person name="Bret-Mestries E."/>
            <person name="Morien E."/>
            <person name="Nambeesan S."/>
            <person name="Nguyen T."/>
            <person name="Pegot-Espagnet P."/>
            <person name="Pouilly N."/>
            <person name="Raftis F."/>
            <person name="Sallet E."/>
            <person name="Schiex T."/>
            <person name="Thomas J."/>
            <person name="Vandecasteele C."/>
            <person name="Vares D."/>
            <person name="Vear F."/>
            <person name="Vautrin S."/>
            <person name="Crespi M."/>
            <person name="Mangin B."/>
            <person name="Burke J.M."/>
            <person name="Salse J."/>
            <person name="Munos S."/>
            <person name="Vincourt P."/>
            <person name="Rieseberg L.H."/>
            <person name="Langlade N.B."/>
        </authorList>
    </citation>
    <scope>NUCLEOTIDE SEQUENCE [LARGE SCALE GENOMIC DNA]</scope>
    <source>
        <strain evidence="3">cv. SF193</strain>
        <tissue evidence="1">Leaves</tissue>
    </source>
</reference>
<evidence type="ECO:0000313" key="2">
    <source>
        <dbReference type="EMBL" id="OTG22162.1"/>
    </source>
</evidence>
<dbReference type="AlphaFoldDB" id="A0A251UHB9"/>
<accession>A0A251UHB9</accession>